<protein>
    <submittedName>
        <fullName evidence="1">Uncharacterized protein</fullName>
    </submittedName>
</protein>
<dbReference type="EMBL" id="AKHW03006853">
    <property type="protein sequence ID" value="KYO18217.1"/>
    <property type="molecule type" value="Genomic_DNA"/>
</dbReference>
<sequence length="78" mass="7836">MATPATGARCDSWRGSGLLDGCPEQTGCLTAAAGIGGGVARSGLGEVYGCSVPVESSYICTETQDSCVGHLLHRTVSC</sequence>
<name>A0A151M120_ALLMI</name>
<gene>
    <name evidence="1" type="ORF">Y1Q_0011774</name>
</gene>
<keyword evidence="2" id="KW-1185">Reference proteome</keyword>
<organism evidence="1 2">
    <name type="scientific">Alligator mississippiensis</name>
    <name type="common">American alligator</name>
    <dbReference type="NCBI Taxonomy" id="8496"/>
    <lineage>
        <taxon>Eukaryota</taxon>
        <taxon>Metazoa</taxon>
        <taxon>Chordata</taxon>
        <taxon>Craniata</taxon>
        <taxon>Vertebrata</taxon>
        <taxon>Euteleostomi</taxon>
        <taxon>Archelosauria</taxon>
        <taxon>Archosauria</taxon>
        <taxon>Crocodylia</taxon>
        <taxon>Alligatoridae</taxon>
        <taxon>Alligatorinae</taxon>
        <taxon>Alligator</taxon>
    </lineage>
</organism>
<accession>A0A151M120</accession>
<evidence type="ECO:0000313" key="1">
    <source>
        <dbReference type="EMBL" id="KYO18217.1"/>
    </source>
</evidence>
<comment type="caution">
    <text evidence="1">The sequence shown here is derived from an EMBL/GenBank/DDBJ whole genome shotgun (WGS) entry which is preliminary data.</text>
</comment>
<dbReference type="AlphaFoldDB" id="A0A151M120"/>
<proteinExistence type="predicted"/>
<reference evidence="1 2" key="1">
    <citation type="journal article" date="2012" name="Genome Biol.">
        <title>Sequencing three crocodilian genomes to illuminate the evolution of archosaurs and amniotes.</title>
        <authorList>
            <person name="St John J.A."/>
            <person name="Braun E.L."/>
            <person name="Isberg S.R."/>
            <person name="Miles L.G."/>
            <person name="Chong A.Y."/>
            <person name="Gongora J."/>
            <person name="Dalzell P."/>
            <person name="Moran C."/>
            <person name="Bed'hom B."/>
            <person name="Abzhanov A."/>
            <person name="Burgess S.C."/>
            <person name="Cooksey A.M."/>
            <person name="Castoe T.A."/>
            <person name="Crawford N.G."/>
            <person name="Densmore L.D."/>
            <person name="Drew J.C."/>
            <person name="Edwards S.V."/>
            <person name="Faircloth B.C."/>
            <person name="Fujita M.K."/>
            <person name="Greenwold M.J."/>
            <person name="Hoffmann F.G."/>
            <person name="Howard J.M."/>
            <person name="Iguchi T."/>
            <person name="Janes D.E."/>
            <person name="Khan S.Y."/>
            <person name="Kohno S."/>
            <person name="de Koning A.J."/>
            <person name="Lance S.L."/>
            <person name="McCarthy F.M."/>
            <person name="McCormack J.E."/>
            <person name="Merchant M.E."/>
            <person name="Peterson D.G."/>
            <person name="Pollock D.D."/>
            <person name="Pourmand N."/>
            <person name="Raney B.J."/>
            <person name="Roessler K.A."/>
            <person name="Sanford J.R."/>
            <person name="Sawyer R.H."/>
            <person name="Schmidt C.J."/>
            <person name="Triplett E.W."/>
            <person name="Tuberville T.D."/>
            <person name="Venegas-Anaya M."/>
            <person name="Howard J.T."/>
            <person name="Jarvis E.D."/>
            <person name="Guillette L.J.Jr."/>
            <person name="Glenn T.C."/>
            <person name="Green R.E."/>
            <person name="Ray D.A."/>
        </authorList>
    </citation>
    <scope>NUCLEOTIDE SEQUENCE [LARGE SCALE GENOMIC DNA]</scope>
    <source>
        <strain evidence="1">KSC_2009_1</strain>
    </source>
</reference>
<dbReference type="Proteomes" id="UP000050525">
    <property type="component" value="Unassembled WGS sequence"/>
</dbReference>
<evidence type="ECO:0000313" key="2">
    <source>
        <dbReference type="Proteomes" id="UP000050525"/>
    </source>
</evidence>